<sequence>MSSVQAGVTVPVEPADAFRIFTDEIDSWWVRGPHSWVDPERAVGIRFEDGHLRELWSDGGHVDTGRVLAWDPPHRLVWADLINRTGRMEIEVSFTPVAGGTEVFLEHRGLDTLPPDVAERIRRGYSWQIALRWFAGRWKA</sequence>
<proteinExistence type="inferred from homology"/>
<name>A0A4R4N8N7_9ACTN</name>
<dbReference type="AlphaFoldDB" id="A0A4R4N8N7"/>
<comment type="caution">
    <text evidence="3">The sequence shown here is derived from an EMBL/GenBank/DDBJ whole genome shotgun (WGS) entry which is preliminary data.</text>
</comment>
<evidence type="ECO:0000256" key="1">
    <source>
        <dbReference type="ARBA" id="ARBA00006817"/>
    </source>
</evidence>
<evidence type="ECO:0000313" key="4">
    <source>
        <dbReference type="Proteomes" id="UP000295157"/>
    </source>
</evidence>
<feature type="domain" description="Activator of Hsp90 ATPase homologue 1/2-like C-terminal" evidence="2">
    <location>
        <begin position="13"/>
        <end position="112"/>
    </location>
</feature>
<keyword evidence="4" id="KW-1185">Reference proteome</keyword>
<comment type="similarity">
    <text evidence="1">Belongs to the AHA1 family.</text>
</comment>
<reference evidence="3 4" key="1">
    <citation type="submission" date="2019-02" db="EMBL/GenBank/DDBJ databases">
        <title>Draft genome sequences of novel Actinobacteria.</title>
        <authorList>
            <person name="Sahin N."/>
            <person name="Ay H."/>
            <person name="Saygin H."/>
        </authorList>
    </citation>
    <scope>NUCLEOTIDE SEQUENCE [LARGE SCALE GENOMIC DNA]</scope>
    <source>
        <strain evidence="3 4">KC201</strain>
    </source>
</reference>
<gene>
    <name evidence="3" type="ORF">E1267_22870</name>
</gene>
<protein>
    <recommendedName>
        <fullName evidence="2">Activator of Hsp90 ATPase homologue 1/2-like C-terminal domain-containing protein</fullName>
    </recommendedName>
</protein>
<dbReference type="Pfam" id="PF08327">
    <property type="entry name" value="AHSA1"/>
    <property type="match status" value="1"/>
</dbReference>
<dbReference type="RefSeq" id="WP_132334735.1">
    <property type="nucleotide sequence ID" value="NZ_SMJZ01000089.1"/>
</dbReference>
<dbReference type="InterPro" id="IPR023393">
    <property type="entry name" value="START-like_dom_sf"/>
</dbReference>
<dbReference type="Gene3D" id="3.30.530.20">
    <property type="match status" value="1"/>
</dbReference>
<dbReference type="EMBL" id="SMJZ01000089">
    <property type="protein sequence ID" value="TDC04424.1"/>
    <property type="molecule type" value="Genomic_DNA"/>
</dbReference>
<evidence type="ECO:0000313" key="3">
    <source>
        <dbReference type="EMBL" id="TDC04424.1"/>
    </source>
</evidence>
<dbReference type="OrthoDB" id="268331at2"/>
<accession>A0A4R4N8N7</accession>
<organism evidence="3 4">
    <name type="scientific">Nonomuraea longispora</name>
    <dbReference type="NCBI Taxonomy" id="1848320"/>
    <lineage>
        <taxon>Bacteria</taxon>
        <taxon>Bacillati</taxon>
        <taxon>Actinomycetota</taxon>
        <taxon>Actinomycetes</taxon>
        <taxon>Streptosporangiales</taxon>
        <taxon>Streptosporangiaceae</taxon>
        <taxon>Nonomuraea</taxon>
    </lineage>
</organism>
<dbReference type="Proteomes" id="UP000295157">
    <property type="component" value="Unassembled WGS sequence"/>
</dbReference>
<dbReference type="InterPro" id="IPR013538">
    <property type="entry name" value="ASHA1/2-like_C"/>
</dbReference>
<dbReference type="SUPFAM" id="SSF55961">
    <property type="entry name" value="Bet v1-like"/>
    <property type="match status" value="1"/>
</dbReference>
<evidence type="ECO:0000259" key="2">
    <source>
        <dbReference type="Pfam" id="PF08327"/>
    </source>
</evidence>